<proteinExistence type="predicted"/>
<keyword evidence="2" id="KW-1185">Reference proteome</keyword>
<evidence type="ECO:0000313" key="1">
    <source>
        <dbReference type="EMBL" id="RZT90006.1"/>
    </source>
</evidence>
<organism evidence="1 2">
    <name type="scientific">Azospira oryzae</name>
    <dbReference type="NCBI Taxonomy" id="146939"/>
    <lineage>
        <taxon>Bacteria</taxon>
        <taxon>Pseudomonadati</taxon>
        <taxon>Pseudomonadota</taxon>
        <taxon>Betaproteobacteria</taxon>
        <taxon>Rhodocyclales</taxon>
        <taxon>Rhodocyclaceae</taxon>
        <taxon>Azospira</taxon>
    </lineage>
</organism>
<evidence type="ECO:0000313" key="2">
    <source>
        <dbReference type="Proteomes" id="UP000292136"/>
    </source>
</evidence>
<protein>
    <submittedName>
        <fullName evidence="1">Uncharacterized protein</fullName>
    </submittedName>
</protein>
<dbReference type="EMBL" id="SHKM01000001">
    <property type="protein sequence ID" value="RZT90006.1"/>
    <property type="molecule type" value="Genomic_DNA"/>
</dbReference>
<reference evidence="1 2" key="1">
    <citation type="submission" date="2019-02" db="EMBL/GenBank/DDBJ databases">
        <title>Genomic Encyclopedia of Type Strains, Phase IV (KMG-IV): sequencing the most valuable type-strain genomes for metagenomic binning, comparative biology and taxonomic classification.</title>
        <authorList>
            <person name="Goeker M."/>
        </authorList>
    </citation>
    <scope>NUCLEOTIDE SEQUENCE [LARGE SCALE GENOMIC DNA]</scope>
    <source>
        <strain evidence="1 2">DSM 21223</strain>
    </source>
</reference>
<dbReference type="Proteomes" id="UP000292136">
    <property type="component" value="Unassembled WGS sequence"/>
</dbReference>
<comment type="caution">
    <text evidence="1">The sequence shown here is derived from an EMBL/GenBank/DDBJ whole genome shotgun (WGS) entry which is preliminary data.</text>
</comment>
<gene>
    <name evidence="1" type="ORF">EV678_0810</name>
</gene>
<name>A0ABY0IR00_9RHOO</name>
<sequence length="54" mass="6196">MPGDRIVDFCKGDDEHYEVIAVRPLGHRFEVTFRSHRGEASAHYNGNAYISAFR</sequence>
<accession>A0ABY0IR00</accession>